<dbReference type="Pfam" id="PF05193">
    <property type="entry name" value="Peptidase_M16_C"/>
    <property type="match status" value="1"/>
</dbReference>
<feature type="domain" description="Peptidase M16 N-terminal" evidence="1">
    <location>
        <begin position="53"/>
        <end position="165"/>
    </location>
</feature>
<gene>
    <name evidence="3" type="ORF">NCTC7915_01311</name>
</gene>
<dbReference type="InterPro" id="IPR007863">
    <property type="entry name" value="Peptidase_M16_C"/>
</dbReference>
<evidence type="ECO:0000313" key="3">
    <source>
        <dbReference type="EMBL" id="STD10133.1"/>
    </source>
</evidence>
<dbReference type="RefSeq" id="WP_115030747.1">
    <property type="nucleotide sequence ID" value="NZ_UFYA01000001.1"/>
</dbReference>
<proteinExistence type="predicted"/>
<dbReference type="SUPFAM" id="SSF63411">
    <property type="entry name" value="LuxS/MPP-like metallohydrolase"/>
    <property type="match status" value="2"/>
</dbReference>
<sequence length="446" mass="47717">MNNPRPIPTAAPPWKFPTPERFTIGDHGLNAMAYHVPGQHILSLTLGIPLPISYEPRHVEGVARILAEALTEGAGQLDTTAFTRAAERLGAVIRVMAGERSITCDVQVAARNIAPALDLLRSCLQEPILAQKEIDLIVRQTIADLEAARAHPGQRAAEHFVALMFAPNDRLARPYPGTIDTISAITREDIHAYYQALGPSGSAVAIAGDLCGIDVPELLTNAFGSWTDGPARPHHVEPPGAYAPDWSRTVIVDRPGAVQSEIRIGCPGPGRSVEGGWAPYPVLGYLMGGTTTSRLDTELREKRGYTYGMRAGFTPRNRGGIFQVNGAVRSEVTAAAVDCALDILNSAAGTFTATETATGVDYLVKTAPGDYTIADNIADEAIAKFLAGSDTDEITRVLADMASMTPERLNNAWSRYIHGKWGIVIVGQADQFADTLRAAGHNITIV</sequence>
<comment type="caution">
    <text evidence="3">The sequence shown here is derived from an EMBL/GenBank/DDBJ whole genome shotgun (WGS) entry which is preliminary data.</text>
</comment>
<evidence type="ECO:0000313" key="4">
    <source>
        <dbReference type="Proteomes" id="UP000254118"/>
    </source>
</evidence>
<dbReference type="GO" id="GO:0046872">
    <property type="term" value="F:metal ion binding"/>
    <property type="evidence" value="ECO:0007669"/>
    <property type="project" value="InterPro"/>
</dbReference>
<protein>
    <submittedName>
        <fullName evidence="3">Peptidase M16 inactive domain</fullName>
    </submittedName>
</protein>
<accession>A0AA46BNE8</accession>
<name>A0AA46BNE8_9MICO</name>
<dbReference type="AlphaFoldDB" id="A0AA46BNE8"/>
<dbReference type="Proteomes" id="UP000254118">
    <property type="component" value="Unassembled WGS sequence"/>
</dbReference>
<dbReference type="InterPro" id="IPR050361">
    <property type="entry name" value="MPP/UQCRC_Complex"/>
</dbReference>
<dbReference type="Gene3D" id="3.30.830.10">
    <property type="entry name" value="Metalloenzyme, LuxS/M16 peptidase-like"/>
    <property type="match status" value="2"/>
</dbReference>
<evidence type="ECO:0000259" key="2">
    <source>
        <dbReference type="Pfam" id="PF05193"/>
    </source>
</evidence>
<dbReference type="InterPro" id="IPR011765">
    <property type="entry name" value="Pept_M16_N"/>
</dbReference>
<dbReference type="Pfam" id="PF00675">
    <property type="entry name" value="Peptidase_M16"/>
    <property type="match status" value="1"/>
</dbReference>
<dbReference type="PANTHER" id="PTHR11851:SF224">
    <property type="entry name" value="PROCESSING PROTEASE"/>
    <property type="match status" value="1"/>
</dbReference>
<evidence type="ECO:0000259" key="1">
    <source>
        <dbReference type="Pfam" id="PF00675"/>
    </source>
</evidence>
<dbReference type="EMBL" id="UFYA01000001">
    <property type="protein sequence ID" value="STD10133.1"/>
    <property type="molecule type" value="Genomic_DNA"/>
</dbReference>
<feature type="domain" description="Peptidase M16 C-terminal" evidence="2">
    <location>
        <begin position="185"/>
        <end position="356"/>
    </location>
</feature>
<reference evidence="3 4" key="1">
    <citation type="submission" date="2018-06" db="EMBL/GenBank/DDBJ databases">
        <authorList>
            <consortium name="Pathogen Informatics"/>
            <person name="Doyle S."/>
        </authorList>
    </citation>
    <scope>NUCLEOTIDE SEQUENCE [LARGE SCALE GENOMIC DNA]</scope>
    <source>
        <strain evidence="3 4">NCTC7915</strain>
    </source>
</reference>
<dbReference type="PANTHER" id="PTHR11851">
    <property type="entry name" value="METALLOPROTEASE"/>
    <property type="match status" value="1"/>
</dbReference>
<organism evidence="3 4">
    <name type="scientific">Dermatophilus congolensis</name>
    <dbReference type="NCBI Taxonomy" id="1863"/>
    <lineage>
        <taxon>Bacteria</taxon>
        <taxon>Bacillati</taxon>
        <taxon>Actinomycetota</taxon>
        <taxon>Actinomycetes</taxon>
        <taxon>Micrococcales</taxon>
        <taxon>Dermatophilaceae</taxon>
        <taxon>Dermatophilus</taxon>
    </lineage>
</organism>
<dbReference type="InterPro" id="IPR011249">
    <property type="entry name" value="Metalloenz_LuxS/M16"/>
</dbReference>